<keyword evidence="7" id="KW-0406">Ion transport</keyword>
<dbReference type="InterPro" id="IPR000595">
    <property type="entry name" value="cNMP-bd_dom"/>
</dbReference>
<feature type="transmembrane region" description="Helical" evidence="10">
    <location>
        <begin position="367"/>
        <end position="386"/>
    </location>
</feature>
<dbReference type="SMART" id="SM00100">
    <property type="entry name" value="cNMP"/>
    <property type="match status" value="1"/>
</dbReference>
<feature type="transmembrane region" description="Helical" evidence="10">
    <location>
        <begin position="74"/>
        <end position="95"/>
    </location>
</feature>
<feature type="transmembrane region" description="Helical" evidence="10">
    <location>
        <begin position="136"/>
        <end position="157"/>
    </location>
</feature>
<evidence type="ECO:0000256" key="6">
    <source>
        <dbReference type="ARBA" id="ARBA00023053"/>
    </source>
</evidence>
<dbReference type="Pfam" id="PF00027">
    <property type="entry name" value="cNMP_binding"/>
    <property type="match status" value="1"/>
</dbReference>
<keyword evidence="5 10" id="KW-1133">Transmembrane helix</keyword>
<feature type="transmembrane region" description="Helical" evidence="10">
    <location>
        <begin position="32"/>
        <end position="54"/>
    </location>
</feature>
<protein>
    <submittedName>
        <fullName evidence="12">Cation:proton antiporter</fullName>
    </submittedName>
</protein>
<dbReference type="GO" id="GO:0005886">
    <property type="term" value="C:plasma membrane"/>
    <property type="evidence" value="ECO:0007669"/>
    <property type="project" value="UniProtKB-SubCell"/>
</dbReference>
<dbReference type="PANTHER" id="PTHR10110">
    <property type="entry name" value="SODIUM/HYDROGEN EXCHANGER"/>
    <property type="match status" value="1"/>
</dbReference>
<dbReference type="PRINTS" id="PR00103">
    <property type="entry name" value="CAMPKINASE"/>
</dbReference>
<dbReference type="AlphaFoldDB" id="A0AAP3XR94"/>
<dbReference type="Pfam" id="PF00999">
    <property type="entry name" value="Na_H_Exchanger"/>
    <property type="match status" value="1"/>
</dbReference>
<dbReference type="PROSITE" id="PS50042">
    <property type="entry name" value="CNMP_BINDING_3"/>
    <property type="match status" value="1"/>
</dbReference>
<evidence type="ECO:0000256" key="8">
    <source>
        <dbReference type="ARBA" id="ARBA00023136"/>
    </source>
</evidence>
<dbReference type="InterPro" id="IPR018490">
    <property type="entry name" value="cNMP-bd_dom_sf"/>
</dbReference>
<feature type="domain" description="Cyclic nucleotide-binding" evidence="11">
    <location>
        <begin position="712"/>
        <end position="809"/>
    </location>
</feature>
<accession>A0AAP3XR94</accession>
<keyword evidence="9" id="KW-0739">Sodium transport</keyword>
<dbReference type="Proteomes" id="UP001301140">
    <property type="component" value="Unassembled WGS sequence"/>
</dbReference>
<feature type="transmembrane region" description="Helical" evidence="10">
    <location>
        <begin position="398"/>
        <end position="418"/>
    </location>
</feature>
<evidence type="ECO:0000256" key="9">
    <source>
        <dbReference type="ARBA" id="ARBA00023201"/>
    </source>
</evidence>
<keyword evidence="4 10" id="KW-0812">Transmembrane</keyword>
<dbReference type="SUPFAM" id="SSF51206">
    <property type="entry name" value="cAMP-binding domain-like"/>
    <property type="match status" value="1"/>
</dbReference>
<name>A0AAP3XR94_9PROT</name>
<feature type="transmembrane region" description="Helical" evidence="10">
    <location>
        <begin position="326"/>
        <end position="347"/>
    </location>
</feature>
<dbReference type="EMBL" id="JARGEQ010000084">
    <property type="protein sequence ID" value="MDF1586482.1"/>
    <property type="molecule type" value="Genomic_DNA"/>
</dbReference>
<dbReference type="PROSITE" id="PS00888">
    <property type="entry name" value="CNMP_BINDING_1"/>
    <property type="match status" value="1"/>
</dbReference>
<dbReference type="GO" id="GO:0098719">
    <property type="term" value="P:sodium ion import across plasma membrane"/>
    <property type="evidence" value="ECO:0007669"/>
    <property type="project" value="TreeGrafter"/>
</dbReference>
<dbReference type="PANTHER" id="PTHR10110:SF86">
    <property type="entry name" value="SODIUM_HYDROGEN EXCHANGER 7"/>
    <property type="match status" value="1"/>
</dbReference>
<evidence type="ECO:0000256" key="4">
    <source>
        <dbReference type="ARBA" id="ARBA00022692"/>
    </source>
</evidence>
<dbReference type="Gene3D" id="2.60.120.10">
    <property type="entry name" value="Jelly Rolls"/>
    <property type="match status" value="1"/>
</dbReference>
<evidence type="ECO:0000256" key="3">
    <source>
        <dbReference type="ARBA" id="ARBA00022475"/>
    </source>
</evidence>
<dbReference type="CDD" id="cd00038">
    <property type="entry name" value="CAP_ED"/>
    <property type="match status" value="1"/>
</dbReference>
<dbReference type="Gene3D" id="6.10.140.1330">
    <property type="match status" value="1"/>
</dbReference>
<keyword evidence="8 10" id="KW-0472">Membrane</keyword>
<keyword evidence="3" id="KW-1003">Cell membrane</keyword>
<evidence type="ECO:0000313" key="13">
    <source>
        <dbReference type="Proteomes" id="UP001301140"/>
    </source>
</evidence>
<reference evidence="12 13" key="1">
    <citation type="submission" date="2023-03" db="EMBL/GenBank/DDBJ databases">
        <title>YIM 152171 draft genome.</title>
        <authorList>
            <person name="Yang Z."/>
        </authorList>
    </citation>
    <scope>NUCLEOTIDE SEQUENCE [LARGE SCALE GENOMIC DNA]</scope>
    <source>
        <strain evidence="12 13">YIM 152171</strain>
    </source>
</reference>
<evidence type="ECO:0000256" key="10">
    <source>
        <dbReference type="SAM" id="Phobius"/>
    </source>
</evidence>
<dbReference type="InterPro" id="IPR014710">
    <property type="entry name" value="RmlC-like_jellyroll"/>
</dbReference>
<dbReference type="InterPro" id="IPR018488">
    <property type="entry name" value="cNMP-bd_CS"/>
</dbReference>
<dbReference type="GO" id="GO:0051453">
    <property type="term" value="P:regulation of intracellular pH"/>
    <property type="evidence" value="ECO:0007669"/>
    <property type="project" value="TreeGrafter"/>
</dbReference>
<evidence type="ECO:0000256" key="7">
    <source>
        <dbReference type="ARBA" id="ARBA00023065"/>
    </source>
</evidence>
<comment type="subcellular location">
    <subcellularLocation>
        <location evidence="1">Cell membrane</location>
        <topology evidence="1">Multi-pass membrane protein</topology>
    </subcellularLocation>
</comment>
<feature type="transmembrane region" description="Helical" evidence="10">
    <location>
        <begin position="208"/>
        <end position="228"/>
    </location>
</feature>
<proteinExistence type="predicted"/>
<evidence type="ECO:0000313" key="12">
    <source>
        <dbReference type="EMBL" id="MDF1586482.1"/>
    </source>
</evidence>
<keyword evidence="2" id="KW-0813">Transport</keyword>
<gene>
    <name evidence="12" type="ORF">PZ740_08805</name>
</gene>
<keyword evidence="6" id="KW-0915">Sodium</keyword>
<feature type="transmembrane region" description="Helical" evidence="10">
    <location>
        <begin position="262"/>
        <end position="281"/>
    </location>
</feature>
<dbReference type="InterPro" id="IPR006153">
    <property type="entry name" value="Cation/H_exchanger_TM"/>
</dbReference>
<feature type="transmembrane region" description="Helical" evidence="10">
    <location>
        <begin position="107"/>
        <end position="130"/>
    </location>
</feature>
<evidence type="ECO:0000259" key="11">
    <source>
        <dbReference type="PROSITE" id="PS50042"/>
    </source>
</evidence>
<dbReference type="InterPro" id="IPR018422">
    <property type="entry name" value="Cation/H_exchanger_CPA1"/>
</dbReference>
<feature type="transmembrane region" description="Helical" evidence="10">
    <location>
        <begin position="6"/>
        <end position="25"/>
    </location>
</feature>
<dbReference type="GO" id="GO:0015386">
    <property type="term" value="F:potassium:proton antiporter activity"/>
    <property type="evidence" value="ECO:0007669"/>
    <property type="project" value="TreeGrafter"/>
</dbReference>
<keyword evidence="13" id="KW-1185">Reference proteome</keyword>
<comment type="caution">
    <text evidence="12">The sequence shown here is derived from an EMBL/GenBank/DDBJ whole genome shotgun (WGS) entry which is preliminary data.</text>
</comment>
<organism evidence="12 13">
    <name type="scientific">Marinimicrococcus flavescens</name>
    <dbReference type="NCBI Taxonomy" id="3031815"/>
    <lineage>
        <taxon>Bacteria</taxon>
        <taxon>Pseudomonadati</taxon>
        <taxon>Pseudomonadota</taxon>
        <taxon>Alphaproteobacteria</taxon>
        <taxon>Geminicoccales</taxon>
        <taxon>Geminicoccaceae</taxon>
        <taxon>Marinimicrococcus</taxon>
    </lineage>
</organism>
<evidence type="ECO:0000256" key="2">
    <source>
        <dbReference type="ARBA" id="ARBA00022448"/>
    </source>
</evidence>
<dbReference type="GO" id="GO:0015385">
    <property type="term" value="F:sodium:proton antiporter activity"/>
    <property type="evidence" value="ECO:0007669"/>
    <property type="project" value="InterPro"/>
</dbReference>
<evidence type="ECO:0000256" key="1">
    <source>
        <dbReference type="ARBA" id="ARBA00004651"/>
    </source>
</evidence>
<feature type="transmembrane region" description="Helical" evidence="10">
    <location>
        <begin position="177"/>
        <end position="196"/>
    </location>
</feature>
<sequence length="837" mass="90384">MGGIAGLVFAVSGLLGLIAFLPPLASRLRIPYTVLLASLGIILGIVIGAWHGLVGAGLESVPADFIAQLRALPINAQLFLWVFLPLLLFETSIHLDGQALLDDLAPVLVMAVLAVIVTTALGGLAVWGALGLPEKGLIACFLVAAIVATTDPSAVVAIFREVGAPRRLTSLVEGESLLNDAAAIALFSALLGLLLYPDTSSVSSLPMGFLWAFGGGTLLGLVAGRLGAGLVSRLDQGGPAEVTLSVALAYATYGFAEIYLQVSGVVAVVIAGLVFGTVGRSRAGTNAWRAISTIWQQIGFWASSLIFVLASMLVPRTLTAATLGDILGLAALLAGALLARALTLFLVMPAISRLQRQRPIDNRYKLVILWGGLRGAVTLALALAVTQNPRLDPAVQHLVSVLATGFVLFTLLVQATTLRPLLRRLRLDQLDPLERMLRARALEIGRAEIRDRISAAAITHGIDLENSAEIRSLLEPVGEAEAALEPSEESQREQLVAALATLSNRESELYADELGRRLIGRTTGALLVRQAAALTDALKTDGVQGYRRQARRQAGFDPLTRLAAWVYRRLRIQTPLAAGLAMRIEKLIVRRHVLEELLSFNRRRIRAVYGERVAETSGLVLEQRLAEVDRSLDALRLQYPRHWQAVSARYIARIVTRLEADGFARMVEEHLLSPQLHRHLLTELRARRRAMERIPRLDLGLGVHTLVAKMPLFAGLAEEDRKDVAKLLRPMLVLPGERIVRRGEAGDAMYFIASGAVEVMLGEERVRLGSGDFFGEAGLLMGQPRNADVVALGYCQLLVLAQDALGTFLREHPELVGEVRRVARERLPEAVLEGPAG</sequence>
<evidence type="ECO:0000256" key="5">
    <source>
        <dbReference type="ARBA" id="ARBA00022989"/>
    </source>
</evidence>
<feature type="transmembrane region" description="Helical" evidence="10">
    <location>
        <begin position="293"/>
        <end position="314"/>
    </location>
</feature>
<dbReference type="RefSeq" id="WP_327788898.1">
    <property type="nucleotide sequence ID" value="NZ_JARGEQ010000084.1"/>
</dbReference>